<dbReference type="InterPro" id="IPR000008">
    <property type="entry name" value="C2_dom"/>
</dbReference>
<proteinExistence type="inferred from homology"/>
<evidence type="ECO:0000256" key="3">
    <source>
        <dbReference type="ARBA" id="ARBA00022448"/>
    </source>
</evidence>
<evidence type="ECO:0000256" key="10">
    <source>
        <dbReference type="ARBA" id="ARBA00023121"/>
    </source>
</evidence>
<evidence type="ECO:0000259" key="13">
    <source>
        <dbReference type="PROSITE" id="PS51847"/>
    </source>
</evidence>
<dbReference type="SUPFAM" id="SSF49562">
    <property type="entry name" value="C2 domain (Calcium/lipid-binding domain, CaLB)"/>
    <property type="match status" value="2"/>
</dbReference>
<dbReference type="PROSITE" id="PS51847">
    <property type="entry name" value="SMP"/>
    <property type="match status" value="1"/>
</dbReference>
<keyword evidence="6" id="KW-0677">Repeat</keyword>
<dbReference type="CDD" id="cd00030">
    <property type="entry name" value="C2"/>
    <property type="match status" value="2"/>
</dbReference>
<evidence type="ECO:0000256" key="7">
    <source>
        <dbReference type="ARBA" id="ARBA00022837"/>
    </source>
</evidence>
<comment type="similarity">
    <text evidence="2">Belongs to the synaptotagmin family.</text>
</comment>
<keyword evidence="5" id="KW-0479">Metal-binding</keyword>
<keyword evidence="9" id="KW-0445">Lipid transport</keyword>
<dbReference type="SMART" id="SM00239">
    <property type="entry name" value="C2"/>
    <property type="match status" value="2"/>
</dbReference>
<evidence type="ECO:0000256" key="2">
    <source>
        <dbReference type="ARBA" id="ARBA00006996"/>
    </source>
</evidence>
<reference evidence="14" key="1">
    <citation type="submission" date="2021-01" db="EMBL/GenBank/DDBJ databases">
        <title>Adiantum capillus-veneris genome.</title>
        <authorList>
            <person name="Fang Y."/>
            <person name="Liao Q."/>
        </authorList>
    </citation>
    <scope>NUCLEOTIDE SEQUENCE</scope>
    <source>
        <strain evidence="14">H3</strain>
        <tissue evidence="14">Leaf</tissue>
    </source>
</reference>
<evidence type="ECO:0000259" key="12">
    <source>
        <dbReference type="PROSITE" id="PS50004"/>
    </source>
</evidence>
<keyword evidence="10" id="KW-0446">Lipid-binding</keyword>
<evidence type="ECO:0000256" key="4">
    <source>
        <dbReference type="ARBA" id="ARBA00022692"/>
    </source>
</evidence>
<dbReference type="InterPro" id="IPR039010">
    <property type="entry name" value="Synaptotagmin_SMP"/>
</dbReference>
<accession>A0A9D4UTM1</accession>
<dbReference type="PANTHER" id="PTHR10774:SF188">
    <property type="entry name" value="SYNAPTOTAGMIN-2"/>
    <property type="match status" value="1"/>
</dbReference>
<name>A0A9D4UTM1_ADICA</name>
<dbReference type="GO" id="GO:0008289">
    <property type="term" value="F:lipid binding"/>
    <property type="evidence" value="ECO:0007669"/>
    <property type="project" value="UniProtKB-KW"/>
</dbReference>
<dbReference type="GO" id="GO:0006869">
    <property type="term" value="P:lipid transport"/>
    <property type="evidence" value="ECO:0007669"/>
    <property type="project" value="UniProtKB-KW"/>
</dbReference>
<evidence type="ECO:0000256" key="9">
    <source>
        <dbReference type="ARBA" id="ARBA00023055"/>
    </source>
</evidence>
<keyword evidence="7" id="KW-0106">Calcium</keyword>
<feature type="domain" description="SMP-LTD" evidence="13">
    <location>
        <begin position="44"/>
        <end position="226"/>
    </location>
</feature>
<evidence type="ECO:0000313" key="14">
    <source>
        <dbReference type="EMBL" id="KAI5073257.1"/>
    </source>
</evidence>
<dbReference type="PANTHER" id="PTHR10774">
    <property type="entry name" value="EXTENDED SYNAPTOTAGMIN-RELATED"/>
    <property type="match status" value="1"/>
</dbReference>
<evidence type="ECO:0000256" key="6">
    <source>
        <dbReference type="ARBA" id="ARBA00022737"/>
    </source>
</evidence>
<dbReference type="PRINTS" id="PR00360">
    <property type="entry name" value="C2DOMAIN"/>
</dbReference>
<keyword evidence="8" id="KW-1133">Transmembrane helix</keyword>
<comment type="caution">
    <text evidence="14">The sequence shown here is derived from an EMBL/GenBank/DDBJ whole genome shotgun (WGS) entry which is preliminary data.</text>
</comment>
<dbReference type="AlphaFoldDB" id="A0A9D4UTM1"/>
<dbReference type="Pfam" id="PF17047">
    <property type="entry name" value="SMP_LBD"/>
    <property type="match status" value="1"/>
</dbReference>
<keyword evidence="15" id="KW-1185">Reference proteome</keyword>
<dbReference type="Pfam" id="PF00168">
    <property type="entry name" value="C2"/>
    <property type="match status" value="2"/>
</dbReference>
<sequence length="512" mass="57978">MWAFSDFLKVMYLKDPVIRPLGELDSSTLQKLLPEIPLWVKNPDYDRVDWLNRFLGELWPYLDKAICNIIKETTKPMIDQYSAKYKIDAVEFECLTLGTLPPTFHGIKAFDTQESEIIIEPVLKWAGNPNILVSVKAYGLKATVQLVDLQVFAIARVTLKPLVPIFPCFSKIVVSLMEKPHIDFGLKLVGGDLMAIPGLYGFVQDLIKEEVAKLYLWPKFLEVPILDDSKVPLNKPVGMLQVSIKNCRNLKKADLMGKSDPYVKMSLGDGTLSKKTQRRMGTLNPDWDETHTLLVQNPDSQALELHIYDWEKISAHDLLGMQVIPLTKLTPDQLQTHTLNIRKTMDDNDPANQKPRGTITLDTLYKPFKDDEVIPEGDETEKPPEGTPQGGGCLVVTVHEAEDLEGRHHTNPFAKVLFKGIEHKTKPIKKNRDPKWPDGKFEYMCDEPPESGKIRVECWSKGSSMGLHPKELLGYVDINLADVVSNKRINQEYQLIDSKNGKVTVELQWLSG</sequence>
<dbReference type="OrthoDB" id="67700at2759"/>
<evidence type="ECO:0000256" key="5">
    <source>
        <dbReference type="ARBA" id="ARBA00022723"/>
    </source>
</evidence>
<dbReference type="Proteomes" id="UP000886520">
    <property type="component" value="Chromosome 11"/>
</dbReference>
<evidence type="ECO:0000256" key="11">
    <source>
        <dbReference type="ARBA" id="ARBA00023136"/>
    </source>
</evidence>
<comment type="subcellular location">
    <subcellularLocation>
        <location evidence="1">Membrane</location>
        <topology evidence="1">Single-pass membrane protein</topology>
    </subcellularLocation>
</comment>
<dbReference type="CDD" id="cd21677">
    <property type="entry name" value="SMP_SYT"/>
    <property type="match status" value="1"/>
</dbReference>
<evidence type="ECO:0000256" key="1">
    <source>
        <dbReference type="ARBA" id="ARBA00004167"/>
    </source>
</evidence>
<dbReference type="Gene3D" id="2.60.40.150">
    <property type="entry name" value="C2 domain"/>
    <property type="match status" value="2"/>
</dbReference>
<gene>
    <name evidence="14" type="ORF">GOP47_0011270</name>
</gene>
<dbReference type="InterPro" id="IPR045050">
    <property type="entry name" value="Synaptotagmin_plant"/>
</dbReference>
<evidence type="ECO:0000313" key="15">
    <source>
        <dbReference type="Proteomes" id="UP000886520"/>
    </source>
</evidence>
<feature type="domain" description="C2" evidence="12">
    <location>
        <begin position="217"/>
        <end position="339"/>
    </location>
</feature>
<dbReference type="SMR" id="A0A9D4UTM1"/>
<dbReference type="GO" id="GO:0016020">
    <property type="term" value="C:membrane"/>
    <property type="evidence" value="ECO:0007669"/>
    <property type="project" value="UniProtKB-SubCell"/>
</dbReference>
<keyword evidence="3" id="KW-0813">Transport</keyword>
<feature type="domain" description="C2" evidence="12">
    <location>
        <begin position="375"/>
        <end position="493"/>
    </location>
</feature>
<dbReference type="GO" id="GO:0005783">
    <property type="term" value="C:endoplasmic reticulum"/>
    <property type="evidence" value="ECO:0007669"/>
    <property type="project" value="TreeGrafter"/>
</dbReference>
<dbReference type="InterPro" id="IPR035892">
    <property type="entry name" value="C2_domain_sf"/>
</dbReference>
<dbReference type="InterPro" id="IPR031468">
    <property type="entry name" value="SMP_LBD"/>
</dbReference>
<dbReference type="GO" id="GO:0046872">
    <property type="term" value="F:metal ion binding"/>
    <property type="evidence" value="ECO:0007669"/>
    <property type="project" value="UniProtKB-KW"/>
</dbReference>
<dbReference type="EMBL" id="JABFUD020000011">
    <property type="protein sequence ID" value="KAI5073257.1"/>
    <property type="molecule type" value="Genomic_DNA"/>
</dbReference>
<keyword evidence="11" id="KW-0472">Membrane</keyword>
<protein>
    <submittedName>
        <fullName evidence="14">Uncharacterized protein</fullName>
    </submittedName>
</protein>
<dbReference type="PROSITE" id="PS50004">
    <property type="entry name" value="C2"/>
    <property type="match status" value="2"/>
</dbReference>
<keyword evidence="4" id="KW-0812">Transmembrane</keyword>
<organism evidence="14 15">
    <name type="scientific">Adiantum capillus-veneris</name>
    <name type="common">Maidenhair fern</name>
    <dbReference type="NCBI Taxonomy" id="13818"/>
    <lineage>
        <taxon>Eukaryota</taxon>
        <taxon>Viridiplantae</taxon>
        <taxon>Streptophyta</taxon>
        <taxon>Embryophyta</taxon>
        <taxon>Tracheophyta</taxon>
        <taxon>Polypodiopsida</taxon>
        <taxon>Polypodiidae</taxon>
        <taxon>Polypodiales</taxon>
        <taxon>Pteridineae</taxon>
        <taxon>Pteridaceae</taxon>
        <taxon>Vittarioideae</taxon>
        <taxon>Adiantum</taxon>
    </lineage>
</organism>
<evidence type="ECO:0000256" key="8">
    <source>
        <dbReference type="ARBA" id="ARBA00022989"/>
    </source>
</evidence>